<protein>
    <recommendedName>
        <fullName evidence="1">HD domain-containing protein</fullName>
    </recommendedName>
</protein>
<dbReference type="SUPFAM" id="SSF109604">
    <property type="entry name" value="HD-domain/PDEase-like"/>
    <property type="match status" value="1"/>
</dbReference>
<evidence type="ECO:0000313" key="2">
    <source>
        <dbReference type="EMBL" id="PIS21582.1"/>
    </source>
</evidence>
<comment type="caution">
    <text evidence="2">The sequence shown here is derived from an EMBL/GenBank/DDBJ whole genome shotgun (WGS) entry which is preliminary data.</text>
</comment>
<gene>
    <name evidence="2" type="ORF">COT51_01985</name>
</gene>
<dbReference type="Proteomes" id="UP000231098">
    <property type="component" value="Unassembled WGS sequence"/>
</dbReference>
<dbReference type="AlphaFoldDB" id="A0A2H0X9K0"/>
<dbReference type="Gene3D" id="1.10.3210.10">
    <property type="entry name" value="Hypothetical protein af1432"/>
    <property type="match status" value="1"/>
</dbReference>
<name>A0A2H0X9K0_UNCKA</name>
<evidence type="ECO:0000259" key="1">
    <source>
        <dbReference type="Pfam" id="PF01966"/>
    </source>
</evidence>
<dbReference type="Pfam" id="PF01966">
    <property type="entry name" value="HD"/>
    <property type="match status" value="1"/>
</dbReference>
<proteinExistence type="predicted"/>
<dbReference type="EMBL" id="PEYV01000030">
    <property type="protein sequence ID" value="PIS21582.1"/>
    <property type="molecule type" value="Genomic_DNA"/>
</dbReference>
<reference evidence="3" key="1">
    <citation type="submission" date="2017-09" db="EMBL/GenBank/DDBJ databases">
        <title>Depth-based differentiation of microbial function through sediment-hosted aquifers and enrichment of novel symbionts in the deep terrestrial subsurface.</title>
        <authorList>
            <person name="Probst A.J."/>
            <person name="Ladd B."/>
            <person name="Jarett J.K."/>
            <person name="Geller-Mcgrath D.E."/>
            <person name="Sieber C.M.K."/>
            <person name="Emerson J.B."/>
            <person name="Anantharaman K."/>
            <person name="Thomas B.C."/>
            <person name="Malmstrom R."/>
            <person name="Stieglmeier M."/>
            <person name="Klingl A."/>
            <person name="Woyke T."/>
            <person name="Ryan C.M."/>
            <person name="Banfield J.F."/>
        </authorList>
    </citation>
    <scope>NUCLEOTIDE SEQUENCE [LARGE SCALE GENOMIC DNA]</scope>
</reference>
<evidence type="ECO:0000313" key="3">
    <source>
        <dbReference type="Proteomes" id="UP000231098"/>
    </source>
</evidence>
<feature type="domain" description="HD" evidence="1">
    <location>
        <begin position="79"/>
        <end position="194"/>
    </location>
</feature>
<dbReference type="InterPro" id="IPR006674">
    <property type="entry name" value="HD_domain"/>
</dbReference>
<organism evidence="2 3">
    <name type="scientific">candidate division WWE3 bacterium CG08_land_8_20_14_0_20_41_15</name>
    <dbReference type="NCBI Taxonomy" id="1975086"/>
    <lineage>
        <taxon>Bacteria</taxon>
        <taxon>Katanobacteria</taxon>
    </lineage>
</organism>
<sequence length="211" mass="24157">MEIVLQKIRGQLGGVVPLIETRLMDLWMFGVDKISDPLLKNLVVALLEETIPWQFFVAPAASSGKHHPVWQNMHGGLVRHTMEMCVLAPQIASIYPELTDKDQKPTKEAMDIILAAIILHDSLKNGLPWGKWTIKNHHEVAANQWDEAAEKARLDDHTRDAVFEAIFWHAGRWTQYWDTDQMTPFAWVVHITDMVTSAKELETIYLPEEDI</sequence>
<accession>A0A2H0X9K0</accession>